<keyword evidence="4" id="KW-1185">Reference proteome</keyword>
<sequence>MIRFAIIGTSKITETFLKGAFLNKDFCLNAVYSRNESTAKEFAKKYNAKHTFTDLNKMAQSDLVDAVYIASPNSFHASQSILFLKNKKHVLCEKPFASNSIEVSEMIKTAKENNVLLMEAMKTTILPNFQIIKENLHKIGQIRKYVGNFCRYSSRYDEYKQGRVLNTFNPVFSNGSLMDIGVYCIAPMVNLFGKPKEIKASGLLLESGVDGEGIVSLKYDNMEALINHSKICNSYLPSEIQGEEGSIIIEQINSFEKVKIIYRDGNTEELSTSHVSENMYYEVTEFIDLINNNKFESKINTFENSKIVMEIMDEARRQIGLSYPADII</sequence>
<dbReference type="RefSeq" id="WP_072986411.1">
    <property type="nucleotide sequence ID" value="NZ_FQZB01000008.1"/>
</dbReference>
<dbReference type="PANTHER" id="PTHR43054:SF1">
    <property type="entry name" value="SCYLLO-INOSITOL 2-DEHYDROGENASE (NADP(+)) IOLU"/>
    <property type="match status" value="1"/>
</dbReference>
<dbReference type="SUPFAM" id="SSF55347">
    <property type="entry name" value="Glyceraldehyde-3-phosphate dehydrogenase-like, C-terminal domain"/>
    <property type="match status" value="1"/>
</dbReference>
<dbReference type="OrthoDB" id="9783105at2"/>
<proteinExistence type="predicted"/>
<evidence type="ECO:0000313" key="3">
    <source>
        <dbReference type="EMBL" id="SHJ40054.1"/>
    </source>
</evidence>
<feature type="domain" description="Gfo/Idh/MocA-like oxidoreductase N-terminal" evidence="1">
    <location>
        <begin position="2"/>
        <end position="119"/>
    </location>
</feature>
<dbReference type="Pfam" id="PF01408">
    <property type="entry name" value="GFO_IDH_MocA"/>
    <property type="match status" value="1"/>
</dbReference>
<name>A0A1M6J026_9CLOT</name>
<dbReference type="Pfam" id="PF22725">
    <property type="entry name" value="GFO_IDH_MocA_C3"/>
    <property type="match status" value="1"/>
</dbReference>
<accession>A0A1M6J026</accession>
<dbReference type="AlphaFoldDB" id="A0A1M6J026"/>
<reference evidence="3 4" key="1">
    <citation type="submission" date="2016-11" db="EMBL/GenBank/DDBJ databases">
        <authorList>
            <person name="Jaros S."/>
            <person name="Januszkiewicz K."/>
            <person name="Wedrychowicz H."/>
        </authorList>
    </citation>
    <scope>NUCLEOTIDE SEQUENCE [LARGE SCALE GENOMIC DNA]</scope>
    <source>
        <strain evidence="3 4">DSM 21758</strain>
    </source>
</reference>
<dbReference type="InterPro" id="IPR000683">
    <property type="entry name" value="Gfo/Idh/MocA-like_OxRdtase_N"/>
</dbReference>
<dbReference type="PANTHER" id="PTHR43054">
    <property type="match status" value="1"/>
</dbReference>
<feature type="domain" description="GFO/IDH/MocA-like oxidoreductase" evidence="2">
    <location>
        <begin position="138"/>
        <end position="247"/>
    </location>
</feature>
<dbReference type="Gene3D" id="3.30.360.10">
    <property type="entry name" value="Dihydrodipicolinate Reductase, domain 2"/>
    <property type="match status" value="1"/>
</dbReference>
<dbReference type="GO" id="GO:0000166">
    <property type="term" value="F:nucleotide binding"/>
    <property type="evidence" value="ECO:0007669"/>
    <property type="project" value="InterPro"/>
</dbReference>
<dbReference type="InterPro" id="IPR036291">
    <property type="entry name" value="NAD(P)-bd_dom_sf"/>
</dbReference>
<dbReference type="InterPro" id="IPR055170">
    <property type="entry name" value="GFO_IDH_MocA-like_dom"/>
</dbReference>
<dbReference type="EMBL" id="FQZB01000008">
    <property type="protein sequence ID" value="SHJ40054.1"/>
    <property type="molecule type" value="Genomic_DNA"/>
</dbReference>
<gene>
    <name evidence="3" type="ORF">SAMN02745163_01871</name>
</gene>
<organism evidence="3 4">
    <name type="scientific">Clostridium cavendishii DSM 21758</name>
    <dbReference type="NCBI Taxonomy" id="1121302"/>
    <lineage>
        <taxon>Bacteria</taxon>
        <taxon>Bacillati</taxon>
        <taxon>Bacillota</taxon>
        <taxon>Clostridia</taxon>
        <taxon>Eubacteriales</taxon>
        <taxon>Clostridiaceae</taxon>
        <taxon>Clostridium</taxon>
    </lineage>
</organism>
<evidence type="ECO:0000259" key="1">
    <source>
        <dbReference type="Pfam" id="PF01408"/>
    </source>
</evidence>
<dbReference type="Gene3D" id="3.40.50.720">
    <property type="entry name" value="NAD(P)-binding Rossmann-like Domain"/>
    <property type="match status" value="1"/>
</dbReference>
<dbReference type="STRING" id="1121302.SAMN02745163_01871"/>
<protein>
    <submittedName>
        <fullName evidence="3">Predicted dehydrogenase</fullName>
    </submittedName>
</protein>
<evidence type="ECO:0000259" key="2">
    <source>
        <dbReference type="Pfam" id="PF22725"/>
    </source>
</evidence>
<dbReference type="SUPFAM" id="SSF51735">
    <property type="entry name" value="NAD(P)-binding Rossmann-fold domains"/>
    <property type="match status" value="1"/>
</dbReference>
<evidence type="ECO:0000313" key="4">
    <source>
        <dbReference type="Proteomes" id="UP000184310"/>
    </source>
</evidence>
<dbReference type="Proteomes" id="UP000184310">
    <property type="component" value="Unassembled WGS sequence"/>
</dbReference>